<dbReference type="Proteomes" id="UP001194580">
    <property type="component" value="Unassembled WGS sequence"/>
</dbReference>
<accession>A0AAD4H2P2</accession>
<evidence type="ECO:0000313" key="2">
    <source>
        <dbReference type="EMBL" id="KAG0257657.1"/>
    </source>
</evidence>
<protein>
    <submittedName>
        <fullName evidence="2">Uncharacterized protein</fullName>
    </submittedName>
</protein>
<evidence type="ECO:0000313" key="3">
    <source>
        <dbReference type="Proteomes" id="UP001194580"/>
    </source>
</evidence>
<evidence type="ECO:0000256" key="1">
    <source>
        <dbReference type="SAM" id="MobiDB-lite"/>
    </source>
</evidence>
<comment type="caution">
    <text evidence="2">The sequence shown here is derived from an EMBL/GenBank/DDBJ whole genome shotgun (WGS) entry which is preliminary data.</text>
</comment>
<name>A0AAD4H2P2_9FUNG</name>
<feature type="region of interest" description="Disordered" evidence="1">
    <location>
        <begin position="77"/>
        <end position="96"/>
    </location>
</feature>
<organism evidence="2 3">
    <name type="scientific">Linnemannia exigua</name>
    <dbReference type="NCBI Taxonomy" id="604196"/>
    <lineage>
        <taxon>Eukaryota</taxon>
        <taxon>Fungi</taxon>
        <taxon>Fungi incertae sedis</taxon>
        <taxon>Mucoromycota</taxon>
        <taxon>Mortierellomycotina</taxon>
        <taxon>Mortierellomycetes</taxon>
        <taxon>Mortierellales</taxon>
        <taxon>Mortierellaceae</taxon>
        <taxon>Linnemannia</taxon>
    </lineage>
</organism>
<dbReference type="AlphaFoldDB" id="A0AAD4H2P2"/>
<gene>
    <name evidence="2" type="ORF">BGZ95_005174</name>
</gene>
<reference evidence="2" key="1">
    <citation type="journal article" date="2020" name="Fungal Divers.">
        <title>Resolving the Mortierellaceae phylogeny through synthesis of multi-gene phylogenetics and phylogenomics.</title>
        <authorList>
            <person name="Vandepol N."/>
            <person name="Liber J."/>
            <person name="Desiro A."/>
            <person name="Na H."/>
            <person name="Kennedy M."/>
            <person name="Barry K."/>
            <person name="Grigoriev I.V."/>
            <person name="Miller A.N."/>
            <person name="O'Donnell K."/>
            <person name="Stajich J.E."/>
            <person name="Bonito G."/>
        </authorList>
    </citation>
    <scope>NUCLEOTIDE SEQUENCE</scope>
    <source>
        <strain evidence="2">NRRL 28262</strain>
    </source>
</reference>
<dbReference type="EMBL" id="JAAAIL010002392">
    <property type="protein sequence ID" value="KAG0257657.1"/>
    <property type="molecule type" value="Genomic_DNA"/>
</dbReference>
<proteinExistence type="predicted"/>
<sequence>MALEDESESERRLGVRKMGRMLRKRWSTIYDADNDIERDVEGRPLLCAYSRSCPLQSEVFESVAPSATDSVRKTIQDLDPDRSMGPPQQPGEEPMADATRCACWECKEDLDLMQEVFNSKRASFNSYIHAALPVVMEERQVVNDNYTNKHPEERSAKKSSGVKHIAPAVKEAKDKESAAYGEHPSFKLMLEDNQPGRDFRVARWEVHHLVLKKVVPKSKTLYGII</sequence>
<keyword evidence="3" id="KW-1185">Reference proteome</keyword>
<feature type="region of interest" description="Disordered" evidence="1">
    <location>
        <begin position="149"/>
        <end position="178"/>
    </location>
</feature>